<dbReference type="KEGG" id="naci:NUH88_01085"/>
<evidence type="ECO:0000313" key="7">
    <source>
        <dbReference type="EMBL" id="UUX50294.1"/>
    </source>
</evidence>
<feature type="region of interest" description="Disordered" evidence="5">
    <location>
        <begin position="128"/>
        <end position="147"/>
    </location>
</feature>
<keyword evidence="3" id="KW-0288">FMN</keyword>
<sequence>MSSRHGADAEELLEKAIDLLGAAPVDRNAPFRYPVLATADGSGGADARTLILRSFEREHWRVTLHTDRRSAKIRELGTPQTVTLVFYDHGVGLQVRLRGRIAVVGDDCKRHAAWEALPPSNRRNYLAAHPPGTPLPAPGDGIPENNPGGGFENFAVLGFAPDSVDILKLSPEGNRRYRLAPPNGSGSWLVP</sequence>
<feature type="domain" description="Pyridoxamine 5'-phosphate oxidase Alr4036 family FMN-binding" evidence="6">
    <location>
        <begin position="27"/>
        <end position="104"/>
    </location>
</feature>
<dbReference type="PANTHER" id="PTHR10851">
    <property type="entry name" value="PYRIDOXINE-5-PHOSPHATE OXIDASE"/>
    <property type="match status" value="1"/>
</dbReference>
<dbReference type="Proteomes" id="UP001060336">
    <property type="component" value="Chromosome"/>
</dbReference>
<protein>
    <submittedName>
        <fullName evidence="7">Pyridoxamine 5'-phosphate oxidase family protein</fullName>
    </submittedName>
</protein>
<dbReference type="GO" id="GO:0004733">
    <property type="term" value="F:pyridoxamine phosphate oxidase activity"/>
    <property type="evidence" value="ECO:0007669"/>
    <property type="project" value="InterPro"/>
</dbReference>
<keyword evidence="2" id="KW-0285">Flavoprotein</keyword>
<proteinExistence type="predicted"/>
<dbReference type="InterPro" id="IPR024624">
    <property type="entry name" value="Pyridox_Oxase_Alr4036_FMN-bd"/>
</dbReference>
<evidence type="ECO:0000256" key="3">
    <source>
        <dbReference type="ARBA" id="ARBA00022643"/>
    </source>
</evidence>
<dbReference type="Gene3D" id="2.30.110.10">
    <property type="entry name" value="Electron Transport, Fmn-binding Protein, Chain A"/>
    <property type="match status" value="1"/>
</dbReference>
<keyword evidence="4" id="KW-0560">Oxidoreductase</keyword>
<evidence type="ECO:0000259" key="6">
    <source>
        <dbReference type="Pfam" id="PF12766"/>
    </source>
</evidence>
<keyword evidence="8" id="KW-1185">Reference proteome</keyword>
<gene>
    <name evidence="7" type="ORF">NUH88_01085</name>
</gene>
<evidence type="ECO:0000256" key="2">
    <source>
        <dbReference type="ARBA" id="ARBA00022630"/>
    </source>
</evidence>
<dbReference type="PANTHER" id="PTHR10851:SF3">
    <property type="entry name" value="PYRIDOXINE_PYRIDOXAMINE 5'-PHOSPHATE OXIDASE 2"/>
    <property type="match status" value="1"/>
</dbReference>
<evidence type="ECO:0000313" key="8">
    <source>
        <dbReference type="Proteomes" id="UP001060336"/>
    </source>
</evidence>
<dbReference type="Pfam" id="PF12766">
    <property type="entry name" value="Pyridox_oxase_2"/>
    <property type="match status" value="1"/>
</dbReference>
<name>A0A9J7ASZ1_9PROT</name>
<evidence type="ECO:0000256" key="4">
    <source>
        <dbReference type="ARBA" id="ARBA00023002"/>
    </source>
</evidence>
<reference evidence="7" key="1">
    <citation type="submission" date="2022-08" db="EMBL/GenBank/DDBJ databases">
        <title>Nisaea acidiphila sp. nov., isolated from a marine algal debris and emended description of the genus Nisaea Urios et al. 2008.</title>
        <authorList>
            <person name="Kwon K."/>
        </authorList>
    </citation>
    <scope>NUCLEOTIDE SEQUENCE</scope>
    <source>
        <strain evidence="7">MEBiC11861</strain>
    </source>
</reference>
<dbReference type="SUPFAM" id="SSF50475">
    <property type="entry name" value="FMN-binding split barrel"/>
    <property type="match status" value="1"/>
</dbReference>
<dbReference type="EMBL" id="CP102480">
    <property type="protein sequence ID" value="UUX50294.1"/>
    <property type="molecule type" value="Genomic_DNA"/>
</dbReference>
<organism evidence="7 8">
    <name type="scientific">Nisaea acidiphila</name>
    <dbReference type="NCBI Taxonomy" id="1862145"/>
    <lineage>
        <taxon>Bacteria</taxon>
        <taxon>Pseudomonadati</taxon>
        <taxon>Pseudomonadota</taxon>
        <taxon>Alphaproteobacteria</taxon>
        <taxon>Rhodospirillales</taxon>
        <taxon>Thalassobaculaceae</taxon>
        <taxon>Nisaea</taxon>
    </lineage>
</organism>
<dbReference type="RefSeq" id="WP_257769427.1">
    <property type="nucleotide sequence ID" value="NZ_CP102480.1"/>
</dbReference>
<accession>A0A9J7ASZ1</accession>
<dbReference type="GO" id="GO:0008615">
    <property type="term" value="P:pyridoxine biosynthetic process"/>
    <property type="evidence" value="ECO:0007669"/>
    <property type="project" value="InterPro"/>
</dbReference>
<dbReference type="InterPro" id="IPR000659">
    <property type="entry name" value="Pyridox_Oxase"/>
</dbReference>
<dbReference type="AlphaFoldDB" id="A0A9J7ASZ1"/>
<evidence type="ECO:0000256" key="5">
    <source>
        <dbReference type="SAM" id="MobiDB-lite"/>
    </source>
</evidence>
<comment type="cofactor">
    <cofactor evidence="1">
        <name>FMN</name>
        <dbReference type="ChEBI" id="CHEBI:58210"/>
    </cofactor>
</comment>
<evidence type="ECO:0000256" key="1">
    <source>
        <dbReference type="ARBA" id="ARBA00001917"/>
    </source>
</evidence>
<dbReference type="InterPro" id="IPR012349">
    <property type="entry name" value="Split_barrel_FMN-bd"/>
</dbReference>
<dbReference type="GO" id="GO:0010181">
    <property type="term" value="F:FMN binding"/>
    <property type="evidence" value="ECO:0007669"/>
    <property type="project" value="InterPro"/>
</dbReference>